<dbReference type="Pfam" id="PF08843">
    <property type="entry name" value="AbiEii"/>
    <property type="match status" value="1"/>
</dbReference>
<evidence type="ECO:0000313" key="1">
    <source>
        <dbReference type="EMBL" id="HIX07348.1"/>
    </source>
</evidence>
<reference evidence="1" key="2">
    <citation type="submission" date="2021-04" db="EMBL/GenBank/DDBJ databases">
        <authorList>
            <person name="Gilroy R."/>
        </authorList>
    </citation>
    <scope>NUCLEOTIDE SEQUENCE</scope>
    <source>
        <strain evidence="1">811</strain>
    </source>
</reference>
<dbReference type="EMBL" id="DXFX01000036">
    <property type="protein sequence ID" value="HIX07348.1"/>
    <property type="molecule type" value="Genomic_DNA"/>
</dbReference>
<evidence type="ECO:0000313" key="2">
    <source>
        <dbReference type="Proteomes" id="UP000824204"/>
    </source>
</evidence>
<dbReference type="InterPro" id="IPR014942">
    <property type="entry name" value="AbiEii"/>
</dbReference>
<dbReference type="Proteomes" id="UP000824204">
    <property type="component" value="Unassembled WGS sequence"/>
</dbReference>
<gene>
    <name evidence="1" type="ORF">H9741_02640</name>
</gene>
<reference evidence="1" key="1">
    <citation type="journal article" date="2021" name="PeerJ">
        <title>Extensive microbial diversity within the chicken gut microbiome revealed by metagenomics and culture.</title>
        <authorList>
            <person name="Gilroy R."/>
            <person name="Ravi A."/>
            <person name="Getino M."/>
            <person name="Pursley I."/>
            <person name="Horton D.L."/>
            <person name="Alikhan N.F."/>
            <person name="Baker D."/>
            <person name="Gharbi K."/>
            <person name="Hall N."/>
            <person name="Watson M."/>
            <person name="Adriaenssens E.M."/>
            <person name="Foster-Nyarko E."/>
            <person name="Jarju S."/>
            <person name="Secka A."/>
            <person name="Antonio M."/>
            <person name="Oren A."/>
            <person name="Chaudhuri R.R."/>
            <person name="La Ragione R."/>
            <person name="Hildebrand F."/>
            <person name="Pallen M.J."/>
        </authorList>
    </citation>
    <scope>NUCLEOTIDE SEQUENCE</scope>
    <source>
        <strain evidence="1">811</strain>
    </source>
</reference>
<proteinExistence type="predicted"/>
<comment type="caution">
    <text evidence="1">The sequence shown here is derived from an EMBL/GenBank/DDBJ whole genome shotgun (WGS) entry which is preliminary data.</text>
</comment>
<dbReference type="AlphaFoldDB" id="A0A9D1V7C0"/>
<dbReference type="GO" id="GO:0016740">
    <property type="term" value="F:transferase activity"/>
    <property type="evidence" value="ECO:0007669"/>
    <property type="project" value="UniProtKB-KW"/>
</dbReference>
<name>A0A9D1V7C0_9FIRM</name>
<accession>A0A9D1V7C0</accession>
<organism evidence="1 2">
    <name type="scientific">Candidatus Borkfalkia faecipullorum</name>
    <dbReference type="NCBI Taxonomy" id="2838510"/>
    <lineage>
        <taxon>Bacteria</taxon>
        <taxon>Bacillati</taxon>
        <taxon>Bacillota</taxon>
        <taxon>Clostridia</taxon>
        <taxon>Christensenellales</taxon>
        <taxon>Christensenellaceae</taxon>
        <taxon>Candidatus Borkfalkia</taxon>
    </lineage>
</organism>
<sequence length="313" mass="36514">MEFSRQYLTRLAQESNFIKDTLEKVLRLSEILKFLNSDIVFKDKLALKGGTAINLTAVELPRLSVDIDLDFTVNVDREELTEIKEKFKKRLTDYMWQEGYSLADSRDHFALTSFLFNYINNAGNRDNIKVEINFLDRCHVLPLEKKKILTKGIVEDFEVLTLNTTELYASKINALLSRATPRDLYDVNAMIENNVITDTELLRKCLVFYNAIGGDYDIQELDYKNVERLDYRKYKTLLKPVISKDDKFDIEKAKEKVLAYVKDLLVLTDGEKEFLSKLKDKTYVPELLFDNEEIVSNIKNHPAALWRVRENNN</sequence>
<protein>
    <submittedName>
        <fullName evidence="1">Nucleotidyl transferase AbiEii/AbiGii toxin family protein</fullName>
    </submittedName>
</protein>
<keyword evidence="1" id="KW-0808">Transferase</keyword>
<dbReference type="Gene3D" id="3.10.450.620">
    <property type="entry name" value="JHP933, nucleotidyltransferase-like core domain"/>
    <property type="match status" value="1"/>
</dbReference>